<keyword evidence="4" id="KW-1185">Reference proteome</keyword>
<accession>A9UUX9</accession>
<name>A9UUX9_MONBE</name>
<feature type="compositionally biased region" description="Polar residues" evidence="1">
    <location>
        <begin position="289"/>
        <end position="309"/>
    </location>
</feature>
<evidence type="ECO:0000313" key="3">
    <source>
        <dbReference type="EMBL" id="EDQ90985.1"/>
    </source>
</evidence>
<feature type="region of interest" description="Disordered" evidence="1">
    <location>
        <begin position="32"/>
        <end position="161"/>
    </location>
</feature>
<dbReference type="GeneID" id="5889618"/>
<keyword evidence="2" id="KW-0812">Transmembrane</keyword>
<feature type="compositionally biased region" description="Low complexity" evidence="1">
    <location>
        <begin position="230"/>
        <end position="249"/>
    </location>
</feature>
<dbReference type="InterPro" id="IPR052818">
    <property type="entry name" value="NEDD1_Spindle_Assembly"/>
</dbReference>
<dbReference type="PANTHER" id="PTHR44414:SF1">
    <property type="entry name" value="PROTEIN NEDD1"/>
    <property type="match status" value="1"/>
</dbReference>
<dbReference type="InParanoid" id="A9UUX9"/>
<reference evidence="3 4" key="1">
    <citation type="journal article" date="2008" name="Nature">
        <title>The genome of the choanoflagellate Monosiga brevicollis and the origin of metazoans.</title>
        <authorList>
            <consortium name="JGI Sequencing"/>
            <person name="King N."/>
            <person name="Westbrook M.J."/>
            <person name="Young S.L."/>
            <person name="Kuo A."/>
            <person name="Abedin M."/>
            <person name="Chapman J."/>
            <person name="Fairclough S."/>
            <person name="Hellsten U."/>
            <person name="Isogai Y."/>
            <person name="Letunic I."/>
            <person name="Marr M."/>
            <person name="Pincus D."/>
            <person name="Putnam N."/>
            <person name="Rokas A."/>
            <person name="Wright K.J."/>
            <person name="Zuzow R."/>
            <person name="Dirks W."/>
            <person name="Good M."/>
            <person name="Goodstein D."/>
            <person name="Lemons D."/>
            <person name="Li W."/>
            <person name="Lyons J.B."/>
            <person name="Morris A."/>
            <person name="Nichols S."/>
            <person name="Richter D.J."/>
            <person name="Salamov A."/>
            <person name="Bork P."/>
            <person name="Lim W.A."/>
            <person name="Manning G."/>
            <person name="Miller W.T."/>
            <person name="McGinnis W."/>
            <person name="Shapiro H."/>
            <person name="Tjian R."/>
            <person name="Grigoriev I.V."/>
            <person name="Rokhsar D."/>
        </authorList>
    </citation>
    <scope>NUCLEOTIDE SEQUENCE [LARGE SCALE GENOMIC DNA]</scope>
    <source>
        <strain evidence="4">MX1 / ATCC 50154</strain>
    </source>
</reference>
<dbReference type="AlphaFoldDB" id="A9UUX9"/>
<dbReference type="STRING" id="81824.A9UUX9"/>
<evidence type="ECO:0000313" key="4">
    <source>
        <dbReference type="Proteomes" id="UP000001357"/>
    </source>
</evidence>
<gene>
    <name evidence="3" type="ORF">MONBRDRAFT_36327</name>
</gene>
<dbReference type="RefSeq" id="XP_001744282.1">
    <property type="nucleotide sequence ID" value="XM_001744230.1"/>
</dbReference>
<feature type="region of interest" description="Disordered" evidence="1">
    <location>
        <begin position="197"/>
        <end position="309"/>
    </location>
</feature>
<feature type="compositionally biased region" description="Low complexity" evidence="1">
    <location>
        <begin position="54"/>
        <end position="94"/>
    </location>
</feature>
<keyword evidence="2" id="KW-1133">Transmembrane helix</keyword>
<sequence>MAGQVVQVDIRSKAITQRWTVGAQAVSCIALQHQKRSRSMPASKVASHDRAATSSAVTPQAAQPAASAPATMAATANVARSTTNATSATTTPTAPQLPEPGRMLPTSTPARAPASANRGSTSAAAPAPPSVEAKVAPKAKPDASPSAISPPKMFTPAPNKARIRREPAASLAATTSKTGSAPASMDDLRSRLAQLQAAMERAPSPKQQPTSFPSPRRDSATNSTAPVASPPSQSQSKLPVEAAANTTPSTAPPKPTEPIRQPSSFAVSASEAMLRGTPSLTPHVPPPTVSGSTDRSAADTSQPTQANTSAARELLELERHKLERANIENRHAGANMPLDAGVQADFIRNVVQSTLDDFRFSLHRDVHNLHVELIRQFELQKARTLTGPVLSPLFATRLTQCVICTSTCRRNWKHHLNRYLFAKKLSQSSSCCGRKIASYGCNSNFRNQPVPRLTRVVVFRFHVYFCVLCLMPFLCIVRWMRVLVRN</sequence>
<keyword evidence="2" id="KW-0472">Membrane</keyword>
<feature type="compositionally biased region" description="Low complexity" evidence="1">
    <location>
        <begin position="105"/>
        <end position="152"/>
    </location>
</feature>
<dbReference type="PANTHER" id="PTHR44414">
    <property type="entry name" value="PROTEIN NEDD1"/>
    <property type="match status" value="1"/>
</dbReference>
<organism evidence="3 4">
    <name type="scientific">Monosiga brevicollis</name>
    <name type="common">Choanoflagellate</name>
    <dbReference type="NCBI Taxonomy" id="81824"/>
    <lineage>
        <taxon>Eukaryota</taxon>
        <taxon>Choanoflagellata</taxon>
        <taxon>Craspedida</taxon>
        <taxon>Salpingoecidae</taxon>
        <taxon>Monosiga</taxon>
    </lineage>
</organism>
<protein>
    <submittedName>
        <fullName evidence="3">Uncharacterized protein</fullName>
    </submittedName>
</protein>
<proteinExistence type="predicted"/>
<dbReference type="Proteomes" id="UP000001357">
    <property type="component" value="Unassembled WGS sequence"/>
</dbReference>
<evidence type="ECO:0000256" key="2">
    <source>
        <dbReference type="SAM" id="Phobius"/>
    </source>
</evidence>
<feature type="transmembrane region" description="Helical" evidence="2">
    <location>
        <begin position="461"/>
        <end position="480"/>
    </location>
</feature>
<dbReference type="EMBL" id="CH991546">
    <property type="protein sequence ID" value="EDQ90985.1"/>
    <property type="molecule type" value="Genomic_DNA"/>
</dbReference>
<evidence type="ECO:0000256" key="1">
    <source>
        <dbReference type="SAM" id="MobiDB-lite"/>
    </source>
</evidence>
<dbReference type="KEGG" id="mbr:MONBRDRAFT_36327"/>